<accession>A0A316DFI2</accession>
<reference evidence="4 5" key="1">
    <citation type="submission" date="2018-05" db="EMBL/GenBank/DDBJ databases">
        <title>Genomic Encyclopedia of Archaeal and Bacterial Type Strains, Phase II (KMG-II): from individual species to whole genera.</title>
        <authorList>
            <person name="Goeker M."/>
        </authorList>
    </citation>
    <scope>NUCLEOTIDE SEQUENCE [LARGE SCALE GENOMIC DNA]</scope>
    <source>
        <strain evidence="4 5">DSM 22214</strain>
    </source>
</reference>
<dbReference type="InterPro" id="IPR000979">
    <property type="entry name" value="Phosphodiesterase_MJ0936/Vps29"/>
</dbReference>
<dbReference type="InterPro" id="IPR029052">
    <property type="entry name" value="Metallo-depent_PP-like"/>
</dbReference>
<comment type="cofactor">
    <cofactor evidence="2">
        <name>a divalent metal cation</name>
        <dbReference type="ChEBI" id="CHEBI:60240"/>
    </cofactor>
</comment>
<dbReference type="SUPFAM" id="SSF56300">
    <property type="entry name" value="Metallo-dependent phosphatases"/>
    <property type="match status" value="1"/>
</dbReference>
<evidence type="ECO:0000313" key="5">
    <source>
        <dbReference type="Proteomes" id="UP000245489"/>
    </source>
</evidence>
<dbReference type="GO" id="GO:0016787">
    <property type="term" value="F:hydrolase activity"/>
    <property type="evidence" value="ECO:0007669"/>
    <property type="project" value="UniProtKB-UniRule"/>
</dbReference>
<evidence type="ECO:0000313" key="4">
    <source>
        <dbReference type="EMBL" id="PWK17037.1"/>
    </source>
</evidence>
<sequence>MSVSCNLIINLLKPIFSKQTFIIQMQKILIISDTHNYLDERLMPHVEWCDQIWHAGDWGNESISDTLEAIKPIDGVYGNIDGATLRQMYPKINHFMCEDLVIGMTHIAGAPSKYKPDALECFAIQKPDIFVCGHSHILQVKRDMNRGGMLFINPGAAGLHGFHTVQTAIRLKIDGKRIFDVEIIEMSKRNKL</sequence>
<protein>
    <recommendedName>
        <fullName evidence="2">Phosphoesterase</fullName>
        <ecNumber evidence="2">3.1.4.-</ecNumber>
    </recommendedName>
</protein>
<dbReference type="NCBIfam" id="TIGR00040">
    <property type="entry name" value="yfcE"/>
    <property type="match status" value="1"/>
</dbReference>
<dbReference type="Gene3D" id="3.60.21.10">
    <property type="match status" value="1"/>
</dbReference>
<evidence type="ECO:0000256" key="1">
    <source>
        <dbReference type="ARBA" id="ARBA00008950"/>
    </source>
</evidence>
<dbReference type="Pfam" id="PF12850">
    <property type="entry name" value="Metallophos_2"/>
    <property type="match status" value="1"/>
</dbReference>
<dbReference type="PANTHER" id="PTHR11124">
    <property type="entry name" value="VACUOLAR SORTING PROTEIN VPS29"/>
    <property type="match status" value="1"/>
</dbReference>
<comment type="caution">
    <text evidence="4">The sequence shown here is derived from an EMBL/GenBank/DDBJ whole genome shotgun (WGS) entry which is preliminary data.</text>
</comment>
<dbReference type="GO" id="GO:0046872">
    <property type="term" value="F:metal ion binding"/>
    <property type="evidence" value="ECO:0007669"/>
    <property type="project" value="UniProtKB-KW"/>
</dbReference>
<dbReference type="Proteomes" id="UP000245489">
    <property type="component" value="Unassembled WGS sequence"/>
</dbReference>
<feature type="domain" description="Calcineurin-like phosphoesterase" evidence="3">
    <location>
        <begin position="27"/>
        <end position="175"/>
    </location>
</feature>
<keyword evidence="2" id="KW-0479">Metal-binding</keyword>
<gene>
    <name evidence="4" type="ORF">LV89_04591</name>
</gene>
<comment type="similarity">
    <text evidence="1 2">Belongs to the metallophosphoesterase superfamily. YfcE family.</text>
</comment>
<name>A0A316DFI2_9BACT</name>
<dbReference type="AlphaFoldDB" id="A0A316DFI2"/>
<organism evidence="4 5">
    <name type="scientific">Arcicella aurantiaca</name>
    <dbReference type="NCBI Taxonomy" id="591202"/>
    <lineage>
        <taxon>Bacteria</taxon>
        <taxon>Pseudomonadati</taxon>
        <taxon>Bacteroidota</taxon>
        <taxon>Cytophagia</taxon>
        <taxon>Cytophagales</taxon>
        <taxon>Flectobacillaceae</taxon>
        <taxon>Arcicella</taxon>
    </lineage>
</organism>
<dbReference type="InterPro" id="IPR024654">
    <property type="entry name" value="Calcineurin-like_PHP_lpxH"/>
</dbReference>
<evidence type="ECO:0000256" key="2">
    <source>
        <dbReference type="RuleBase" id="RU362039"/>
    </source>
</evidence>
<evidence type="ECO:0000259" key="3">
    <source>
        <dbReference type="Pfam" id="PF12850"/>
    </source>
</evidence>
<keyword evidence="5" id="KW-1185">Reference proteome</keyword>
<dbReference type="EC" id="3.1.4.-" evidence="2"/>
<dbReference type="EMBL" id="QGGO01000039">
    <property type="protein sequence ID" value="PWK17037.1"/>
    <property type="molecule type" value="Genomic_DNA"/>
</dbReference>
<proteinExistence type="inferred from homology"/>